<dbReference type="AlphaFoldDB" id="A0A1B2I5U5"/>
<dbReference type="KEGG" id="cpor:BED41_09750"/>
<gene>
    <name evidence="1" type="ORF">BED41_09750</name>
</gene>
<dbReference type="SUPFAM" id="SSF53067">
    <property type="entry name" value="Actin-like ATPase domain"/>
    <property type="match status" value="1"/>
</dbReference>
<accession>A0A1B2I5U5</accession>
<dbReference type="GeneID" id="83058131"/>
<proteinExistence type="predicted"/>
<dbReference type="STRING" id="1197717.BED41_09750"/>
<organism evidence="1 2">
    <name type="scientific">Cloacibacillus porcorum</name>
    <dbReference type="NCBI Taxonomy" id="1197717"/>
    <lineage>
        <taxon>Bacteria</taxon>
        <taxon>Thermotogati</taxon>
        <taxon>Synergistota</taxon>
        <taxon>Synergistia</taxon>
        <taxon>Synergistales</taxon>
        <taxon>Synergistaceae</taxon>
        <taxon>Cloacibacillus</taxon>
    </lineage>
</organism>
<dbReference type="OrthoDB" id="4417at2"/>
<dbReference type="RefSeq" id="WP_066745397.1">
    <property type="nucleotide sequence ID" value="NZ_CALCLR010000025.1"/>
</dbReference>
<dbReference type="Proteomes" id="UP000093044">
    <property type="component" value="Chromosome"/>
</dbReference>
<dbReference type="EMBL" id="CP016757">
    <property type="protein sequence ID" value="ANZ45326.1"/>
    <property type="molecule type" value="Genomic_DNA"/>
</dbReference>
<reference evidence="1" key="1">
    <citation type="submission" date="2016-08" db="EMBL/GenBank/DDBJ databases">
        <title>Complete genome of Cloacibacillus porcorum.</title>
        <authorList>
            <person name="Looft T."/>
            <person name="Bayles D.O."/>
            <person name="Alt D.P."/>
        </authorList>
    </citation>
    <scope>NUCLEOTIDE SEQUENCE [LARGE SCALE GENOMIC DNA]</scope>
    <source>
        <strain evidence="1">CL-84</strain>
    </source>
</reference>
<sequence>MGFFSKKKTISAGLVLDVGSFRYLSIEGGDGFYNVVDSLSGSIPAEYGSSEDPFSDSGGYLGSVFDYIAKSAGGFNVAVNFALPVTESLLRIVNLPGMTLAEARMAFRYEFENYFPFPEKDGVYDIAEIEYPVREDLSEKRFLVAAARRPLVENISRAAAAHGIRLAALEPSQIALERAANPPVAIDAGCAYIYAGNLRSVLILSWKGCGIFYRNISSGFGADILDGGFESEAYREHAFSFVREIRSSLQFAMSQNRSFSADSIYLFGPGASSYLCGLLKESTSMESVMLIDPMKVHGISFENNGGWDIAVGLALR</sequence>
<dbReference type="Gene3D" id="3.30.420.380">
    <property type="match status" value="1"/>
</dbReference>
<evidence type="ECO:0000313" key="2">
    <source>
        <dbReference type="Proteomes" id="UP000093044"/>
    </source>
</evidence>
<protein>
    <submittedName>
        <fullName evidence="1">Uncharacterized protein</fullName>
    </submittedName>
</protein>
<dbReference type="InterPro" id="IPR043129">
    <property type="entry name" value="ATPase_NBD"/>
</dbReference>
<name>A0A1B2I5U5_9BACT</name>
<evidence type="ECO:0000313" key="1">
    <source>
        <dbReference type="EMBL" id="ANZ45326.1"/>
    </source>
</evidence>
<keyword evidence="2" id="KW-1185">Reference proteome</keyword>